<evidence type="ECO:0000256" key="1">
    <source>
        <dbReference type="SAM" id="MobiDB-lite"/>
    </source>
</evidence>
<protein>
    <recommendedName>
        <fullName evidence="5">DUF485 domain-containing protein</fullName>
    </recommendedName>
</protein>
<evidence type="ECO:0000313" key="4">
    <source>
        <dbReference type="Proteomes" id="UP000582974"/>
    </source>
</evidence>
<proteinExistence type="predicted"/>
<keyword evidence="2" id="KW-0812">Transmembrane</keyword>
<keyword evidence="2" id="KW-0472">Membrane</keyword>
<keyword evidence="4" id="KW-1185">Reference proteome</keyword>
<evidence type="ECO:0008006" key="5">
    <source>
        <dbReference type="Google" id="ProtNLM"/>
    </source>
</evidence>
<sequence length="174" mass="18995">MNQHRSNQPRRGGQHRQPRHGSSEAGTRMWRAKPASLTDGAQSGKLPSAEQADSPTKPKRQRVVLADSRQQKTGIRPRVELAQQTSWGEMLIKDLIGAQLRLGLAIGLVVLVLLGSLPVAFVAAPGFAELTVVGIPLAWLLLGVVPFPLLFGAGLLYNRIAERHERAFVDMIEN</sequence>
<dbReference type="Proteomes" id="UP000582974">
    <property type="component" value="Unassembled WGS sequence"/>
</dbReference>
<comment type="caution">
    <text evidence="3">The sequence shown here is derived from an EMBL/GenBank/DDBJ whole genome shotgun (WGS) entry which is preliminary data.</text>
</comment>
<evidence type="ECO:0000256" key="2">
    <source>
        <dbReference type="SAM" id="Phobius"/>
    </source>
</evidence>
<dbReference type="AlphaFoldDB" id="A0A837ZVK7"/>
<reference evidence="3 4" key="1">
    <citation type="submission" date="2020-07" db="EMBL/GenBank/DDBJ databases">
        <title>Genome of Haloechinothrix sp.</title>
        <authorList>
            <person name="Tang S.-K."/>
            <person name="Yang L."/>
            <person name="Zhu W.-Y."/>
        </authorList>
    </citation>
    <scope>NUCLEOTIDE SEQUENCE [LARGE SCALE GENOMIC DNA]</scope>
    <source>
        <strain evidence="3 4">YIM 98757</strain>
    </source>
</reference>
<feature type="region of interest" description="Disordered" evidence="1">
    <location>
        <begin position="1"/>
        <end position="69"/>
    </location>
</feature>
<gene>
    <name evidence="3" type="ORF">H0B56_01045</name>
</gene>
<feature type="transmembrane region" description="Helical" evidence="2">
    <location>
        <begin position="102"/>
        <end position="124"/>
    </location>
</feature>
<evidence type="ECO:0000313" key="3">
    <source>
        <dbReference type="EMBL" id="MBA0124124.1"/>
    </source>
</evidence>
<organism evidence="3 4">
    <name type="scientific">Haloechinothrix aidingensis</name>
    <dbReference type="NCBI Taxonomy" id="2752311"/>
    <lineage>
        <taxon>Bacteria</taxon>
        <taxon>Bacillati</taxon>
        <taxon>Actinomycetota</taxon>
        <taxon>Actinomycetes</taxon>
        <taxon>Pseudonocardiales</taxon>
        <taxon>Pseudonocardiaceae</taxon>
        <taxon>Haloechinothrix</taxon>
    </lineage>
</organism>
<accession>A0A837ZVK7</accession>
<feature type="transmembrane region" description="Helical" evidence="2">
    <location>
        <begin position="136"/>
        <end position="157"/>
    </location>
</feature>
<dbReference type="RefSeq" id="WP_180891027.1">
    <property type="nucleotide sequence ID" value="NZ_JACCKD010000001.1"/>
</dbReference>
<keyword evidence="2" id="KW-1133">Transmembrane helix</keyword>
<name>A0A837ZVK7_9PSEU</name>
<dbReference type="EMBL" id="JACCKD010000001">
    <property type="protein sequence ID" value="MBA0124124.1"/>
    <property type="molecule type" value="Genomic_DNA"/>
</dbReference>